<dbReference type="EMBL" id="FOOE01000033">
    <property type="protein sequence ID" value="SFG20094.1"/>
    <property type="molecule type" value="Genomic_DNA"/>
</dbReference>
<feature type="DNA-binding region" description="H-T-H motif" evidence="2">
    <location>
        <begin position="32"/>
        <end position="51"/>
    </location>
</feature>
<dbReference type="InterPro" id="IPR049149">
    <property type="entry name" value="TetR/AcrR_C"/>
</dbReference>
<evidence type="ECO:0000313" key="7">
    <source>
        <dbReference type="Proteomes" id="UP000246114"/>
    </source>
</evidence>
<evidence type="ECO:0000313" key="5">
    <source>
        <dbReference type="EMBL" id="SFG20094.1"/>
    </source>
</evidence>
<keyword evidence="1 2" id="KW-0238">DNA-binding</keyword>
<proteinExistence type="predicted"/>
<feature type="domain" description="HTH tetR-type" evidence="3">
    <location>
        <begin position="8"/>
        <end position="69"/>
    </location>
</feature>
<evidence type="ECO:0000259" key="3">
    <source>
        <dbReference type="PROSITE" id="PS50977"/>
    </source>
</evidence>
<gene>
    <name evidence="4" type="ORF">DBY38_06080</name>
    <name evidence="5" type="ORF">SAMN04487885_13327</name>
</gene>
<dbReference type="EMBL" id="QAMZ01000029">
    <property type="protein sequence ID" value="PWL53962.1"/>
    <property type="molecule type" value="Genomic_DNA"/>
</dbReference>
<dbReference type="Gene3D" id="1.10.357.10">
    <property type="entry name" value="Tetracycline Repressor, domain 2"/>
    <property type="match status" value="1"/>
</dbReference>
<dbReference type="Pfam" id="PF00440">
    <property type="entry name" value="TetR_N"/>
    <property type="match status" value="1"/>
</dbReference>
<dbReference type="Pfam" id="PF21303">
    <property type="entry name" value="TetR_C_39"/>
    <property type="match status" value="1"/>
</dbReference>
<dbReference type="STRING" id="1529.SAMN04487885_13327"/>
<reference evidence="5 6" key="1">
    <citation type="submission" date="2016-10" db="EMBL/GenBank/DDBJ databases">
        <authorList>
            <person name="de Groot N.N."/>
        </authorList>
    </citation>
    <scope>NUCLEOTIDE SEQUENCE [LARGE SCALE GENOMIC DNA]</scope>
    <source>
        <strain evidence="5 6">NLAE-zl-G419</strain>
    </source>
</reference>
<evidence type="ECO:0000313" key="6">
    <source>
        <dbReference type="Proteomes" id="UP000182135"/>
    </source>
</evidence>
<accession>A0A1I2PVL2</accession>
<dbReference type="OrthoDB" id="9814200at2"/>
<dbReference type="GeneID" id="90543413"/>
<dbReference type="InterPro" id="IPR009057">
    <property type="entry name" value="Homeodomain-like_sf"/>
</dbReference>
<dbReference type="Proteomes" id="UP000182135">
    <property type="component" value="Unassembled WGS sequence"/>
</dbReference>
<evidence type="ECO:0000256" key="1">
    <source>
        <dbReference type="ARBA" id="ARBA00023125"/>
    </source>
</evidence>
<dbReference type="AlphaFoldDB" id="A0A1I2PVL2"/>
<dbReference type="PROSITE" id="PS50977">
    <property type="entry name" value="HTH_TETR_2"/>
    <property type="match status" value="1"/>
</dbReference>
<reference evidence="4 7" key="2">
    <citation type="submission" date="2018-03" db="EMBL/GenBank/DDBJ databases">
        <title>The uncultured portion of the human microbiome is neutrally assembled.</title>
        <authorList>
            <person name="Jeraldo P."/>
            <person name="Boardman L."/>
            <person name="White B.A."/>
            <person name="Nelson H."/>
            <person name="Goldenfeld N."/>
            <person name="Chia N."/>
        </authorList>
    </citation>
    <scope>NUCLEOTIDE SEQUENCE [LARGE SCALE GENOMIC DNA]</scope>
    <source>
        <strain evidence="4">CIM:MAG 903</strain>
    </source>
</reference>
<name>A0A1I2PVL2_9CLOT</name>
<protein>
    <submittedName>
        <fullName evidence="4">TetR/AcrR family transcriptional regulator</fullName>
    </submittedName>
    <submittedName>
        <fullName evidence="5">Transcriptional regulator, TetR family</fullName>
    </submittedName>
</protein>
<dbReference type="eggNOG" id="COG1309">
    <property type="taxonomic scope" value="Bacteria"/>
</dbReference>
<dbReference type="SUPFAM" id="SSF46689">
    <property type="entry name" value="Homeodomain-like"/>
    <property type="match status" value="1"/>
</dbReference>
<dbReference type="RefSeq" id="WP_027638825.1">
    <property type="nucleotide sequence ID" value="NZ_BAAACD010000010.1"/>
</dbReference>
<dbReference type="PANTHER" id="PTHR43479">
    <property type="entry name" value="ACREF/ENVCD OPERON REPRESSOR-RELATED"/>
    <property type="match status" value="1"/>
</dbReference>
<organism evidence="5 6">
    <name type="scientific">Clostridium cadaveris</name>
    <dbReference type="NCBI Taxonomy" id="1529"/>
    <lineage>
        <taxon>Bacteria</taxon>
        <taxon>Bacillati</taxon>
        <taxon>Bacillota</taxon>
        <taxon>Clostridia</taxon>
        <taxon>Eubacteriales</taxon>
        <taxon>Clostridiaceae</taxon>
        <taxon>Clostridium</taxon>
    </lineage>
</organism>
<evidence type="ECO:0000313" key="4">
    <source>
        <dbReference type="EMBL" id="PWL53962.1"/>
    </source>
</evidence>
<dbReference type="Proteomes" id="UP000246114">
    <property type="component" value="Unassembled WGS sequence"/>
</dbReference>
<evidence type="ECO:0000256" key="2">
    <source>
        <dbReference type="PROSITE-ProRule" id="PRU00335"/>
    </source>
</evidence>
<dbReference type="PANTHER" id="PTHR43479:SF11">
    <property type="entry name" value="ACREF_ENVCD OPERON REPRESSOR-RELATED"/>
    <property type="match status" value="1"/>
</dbReference>
<dbReference type="GO" id="GO:0003677">
    <property type="term" value="F:DNA binding"/>
    <property type="evidence" value="ECO:0007669"/>
    <property type="project" value="UniProtKB-UniRule"/>
</dbReference>
<sequence length="215" mass="24885">MARNKHPEETVKLILDEALKLFIEKGYESTSIQDIINNLGGLSKGAIYHHFKSKEEIFQAVCKKIGDENSIYYNKIRDDKSKNGYEKLKIMIKSAYVNPNNEAVMAMITKIMNDPKFLMNQISEIYELVAPVYIEPIIRQGISDGSIKTDYPKELAEVIITLINIWINPIIARTTPDEMRRKVEFLQVILKGIGIDILDEEITNQYVLYCKRYYK</sequence>
<dbReference type="InterPro" id="IPR001647">
    <property type="entry name" value="HTH_TetR"/>
</dbReference>
<keyword evidence="6" id="KW-1185">Reference proteome</keyword>
<dbReference type="InterPro" id="IPR050624">
    <property type="entry name" value="HTH-type_Tx_Regulator"/>
</dbReference>